<evidence type="ECO:0000313" key="2">
    <source>
        <dbReference type="Proteomes" id="UP000198688"/>
    </source>
</evidence>
<proteinExistence type="predicted"/>
<dbReference type="Proteomes" id="UP000198688">
    <property type="component" value="Chromosome I"/>
</dbReference>
<protein>
    <submittedName>
        <fullName evidence="1">Uncharacterized protein</fullName>
    </submittedName>
</protein>
<keyword evidence="2" id="KW-1185">Reference proteome</keyword>
<dbReference type="RefSeq" id="WP_092550725.1">
    <property type="nucleotide sequence ID" value="NZ_BOMJ01000003.1"/>
</dbReference>
<sequence>MISATVSAHAWTATLTNPHTDPCLHVTVGFATVQFRVDLARVITRSRGSLVSAVATEAVRLLRRKTGYAPTGSWARTSTDRNAFTVPIAEMPGRCETCVSRCECRAGSDGCEHLGCRGQRTPDRANTCPGVAVLTAIPRNRSRR</sequence>
<reference evidence="1 2" key="1">
    <citation type="submission" date="2016-10" db="EMBL/GenBank/DDBJ databases">
        <authorList>
            <person name="de Groot N.N."/>
        </authorList>
    </citation>
    <scope>NUCLEOTIDE SEQUENCE [LARGE SCALE GENOMIC DNA]</scope>
    <source>
        <strain evidence="1 2">DSM 43941</strain>
    </source>
</reference>
<evidence type="ECO:0000313" key="1">
    <source>
        <dbReference type="EMBL" id="SDT74244.1"/>
    </source>
</evidence>
<organism evidence="1 2">
    <name type="scientific">Actinoplanes derwentensis</name>
    <dbReference type="NCBI Taxonomy" id="113562"/>
    <lineage>
        <taxon>Bacteria</taxon>
        <taxon>Bacillati</taxon>
        <taxon>Actinomycetota</taxon>
        <taxon>Actinomycetes</taxon>
        <taxon>Micromonosporales</taxon>
        <taxon>Micromonosporaceae</taxon>
        <taxon>Actinoplanes</taxon>
    </lineage>
</organism>
<dbReference type="EMBL" id="LT629758">
    <property type="protein sequence ID" value="SDT74244.1"/>
    <property type="molecule type" value="Genomic_DNA"/>
</dbReference>
<gene>
    <name evidence="1" type="ORF">SAMN04489716_6920</name>
</gene>
<accession>A0A1H2CV37</accession>
<name>A0A1H2CV37_9ACTN</name>
<dbReference type="AlphaFoldDB" id="A0A1H2CV37"/>